<dbReference type="AlphaFoldDB" id="A0A9D2TE70"/>
<reference evidence="5" key="1">
    <citation type="journal article" date="2021" name="PeerJ">
        <title>Extensive microbial diversity within the chicken gut microbiome revealed by metagenomics and culture.</title>
        <authorList>
            <person name="Gilroy R."/>
            <person name="Ravi A."/>
            <person name="Getino M."/>
            <person name="Pursley I."/>
            <person name="Horton D.L."/>
            <person name="Alikhan N.F."/>
            <person name="Baker D."/>
            <person name="Gharbi K."/>
            <person name="Hall N."/>
            <person name="Watson M."/>
            <person name="Adriaenssens E.M."/>
            <person name="Foster-Nyarko E."/>
            <person name="Jarju S."/>
            <person name="Secka A."/>
            <person name="Antonio M."/>
            <person name="Oren A."/>
            <person name="Chaudhuri R.R."/>
            <person name="La Ragione R."/>
            <person name="Hildebrand F."/>
            <person name="Pallen M.J."/>
        </authorList>
    </citation>
    <scope>NUCLEOTIDE SEQUENCE</scope>
    <source>
        <strain evidence="5">CHK198-12963</strain>
    </source>
</reference>
<dbReference type="GO" id="GO:0009061">
    <property type="term" value="P:anaerobic respiration"/>
    <property type="evidence" value="ECO:0007669"/>
    <property type="project" value="TreeGrafter"/>
</dbReference>
<name>A0A9D2TE70_9FIRM</name>
<evidence type="ECO:0000256" key="3">
    <source>
        <dbReference type="SAM" id="Phobius"/>
    </source>
</evidence>
<dbReference type="Gene3D" id="3.90.700.10">
    <property type="entry name" value="Succinate dehydrogenase/fumarate reductase flavoprotein, catalytic domain"/>
    <property type="match status" value="1"/>
</dbReference>
<keyword evidence="3" id="KW-0812">Transmembrane</keyword>
<dbReference type="EMBL" id="DWWB01000044">
    <property type="protein sequence ID" value="HJC66654.1"/>
    <property type="molecule type" value="Genomic_DNA"/>
</dbReference>
<dbReference type="GO" id="GO:0005886">
    <property type="term" value="C:plasma membrane"/>
    <property type="evidence" value="ECO:0007669"/>
    <property type="project" value="TreeGrafter"/>
</dbReference>
<dbReference type="GO" id="GO:0009055">
    <property type="term" value="F:electron transfer activity"/>
    <property type="evidence" value="ECO:0007669"/>
    <property type="project" value="TreeGrafter"/>
</dbReference>
<proteinExistence type="predicted"/>
<organism evidence="5 6">
    <name type="scientific">Candidatus Enterocloster excrementigallinarum</name>
    <dbReference type="NCBI Taxonomy" id="2838558"/>
    <lineage>
        <taxon>Bacteria</taxon>
        <taxon>Bacillati</taxon>
        <taxon>Bacillota</taxon>
        <taxon>Clostridia</taxon>
        <taxon>Lachnospirales</taxon>
        <taxon>Lachnospiraceae</taxon>
        <taxon>Enterocloster</taxon>
    </lineage>
</organism>
<dbReference type="Pfam" id="PF00890">
    <property type="entry name" value="FAD_binding_2"/>
    <property type="match status" value="2"/>
</dbReference>
<evidence type="ECO:0000256" key="2">
    <source>
        <dbReference type="ARBA" id="ARBA00023002"/>
    </source>
</evidence>
<evidence type="ECO:0000256" key="1">
    <source>
        <dbReference type="ARBA" id="ARBA00022630"/>
    </source>
</evidence>
<gene>
    <name evidence="5" type="ORF">H9931_08045</name>
</gene>
<dbReference type="InterPro" id="IPR030664">
    <property type="entry name" value="SdhA/FrdA/AprA"/>
</dbReference>
<keyword evidence="1" id="KW-0285">Flavoprotein</keyword>
<keyword evidence="3" id="KW-1133">Transmembrane helix</keyword>
<protein>
    <submittedName>
        <fullName evidence="5">FAD-binding protein</fullName>
    </submittedName>
</protein>
<keyword evidence="3" id="KW-0472">Membrane</keyword>
<accession>A0A9D2TE70</accession>
<dbReference type="InterPro" id="IPR027477">
    <property type="entry name" value="Succ_DH/fumarate_Rdtase_cat_sf"/>
</dbReference>
<evidence type="ECO:0000259" key="4">
    <source>
        <dbReference type="Pfam" id="PF00890"/>
    </source>
</evidence>
<feature type="domain" description="FAD-dependent oxidoreductase 2 FAD-binding" evidence="4">
    <location>
        <begin position="372"/>
        <end position="441"/>
    </location>
</feature>
<feature type="transmembrane region" description="Helical" evidence="3">
    <location>
        <begin position="12"/>
        <end position="30"/>
    </location>
</feature>
<dbReference type="PANTHER" id="PTHR11632:SF51">
    <property type="entry name" value="SUCCINATE DEHYDROGENASE [UBIQUINONE] FLAVOPROTEIN SUBUNIT, MITOCHONDRIAL"/>
    <property type="match status" value="1"/>
</dbReference>
<dbReference type="GO" id="GO:0050660">
    <property type="term" value="F:flavin adenine dinucleotide binding"/>
    <property type="evidence" value="ECO:0007669"/>
    <property type="project" value="TreeGrafter"/>
</dbReference>
<evidence type="ECO:0000313" key="5">
    <source>
        <dbReference type="EMBL" id="HJC66654.1"/>
    </source>
</evidence>
<dbReference type="GO" id="GO:0000104">
    <property type="term" value="F:succinate dehydrogenase activity"/>
    <property type="evidence" value="ECO:0007669"/>
    <property type="project" value="TreeGrafter"/>
</dbReference>
<comment type="caution">
    <text evidence="5">The sequence shown here is derived from an EMBL/GenBank/DDBJ whole genome shotgun (WGS) entry which is preliminary data.</text>
</comment>
<dbReference type="SUPFAM" id="SSF51905">
    <property type="entry name" value="FAD/NAD(P)-binding domain"/>
    <property type="match status" value="1"/>
</dbReference>
<dbReference type="GO" id="GO:0033765">
    <property type="term" value="F:steroid dehydrogenase activity, acting on the CH-CH group of donors"/>
    <property type="evidence" value="ECO:0007669"/>
    <property type="project" value="UniProtKB-ARBA"/>
</dbReference>
<dbReference type="InterPro" id="IPR036188">
    <property type="entry name" value="FAD/NAD-bd_sf"/>
</dbReference>
<dbReference type="PANTHER" id="PTHR11632">
    <property type="entry name" value="SUCCINATE DEHYDROGENASE 2 FLAVOPROTEIN SUBUNIT"/>
    <property type="match status" value="1"/>
</dbReference>
<dbReference type="Proteomes" id="UP000823863">
    <property type="component" value="Unassembled WGS sequence"/>
</dbReference>
<dbReference type="PRINTS" id="PR00368">
    <property type="entry name" value="FADPNR"/>
</dbReference>
<sequence length="670" mass="75713">MENQRLKEQIPRYYFCTLIIGTGAAGYNAADELWSLGQRDIAIVTDHKNAGTSRNTGSDKQTYYKLTLAGGEPDSVMEMAKTLYEGQCVDGDQALCEAALSAPCFLKLVNLGVPFPRNRWGEYVGYKTDHDPRRRATSTGPYTSKLMTECLERSVEEKGIPIFDKMQVIRILSDQKQVYGLLCLDLSFEGGEEETPFVLFECSHVIYAVGGPAGMYHDSVYPHGHYGASGLAFEAGVKGKNLTEWQFGLSSLKPRWNVSGTYMQVLPRFISTDEEGKDEKEFLADYLKDPYEMLSLVFLKGYQWPFDVRKLKGGSSLIDVCVYLEQNRGRRIFLDYRKNPLKKDIAFDRLIPEAFSYLSQAGACFGTPIDRLRHMNPMAVEFYKSRGVDLEKEPLEIALCAQHNNGGLSTDAWWQTNLKGFFAAGEVSGTHGVYRPGGSALNAGQVGSLRAAQYIAARGKETICSHETFEVLAKEAIEEAGELVKKAVERGFKNWGEDCEKNRGKNCVEGRPIHAKDLWKEASKRMSRCGGPIRSRALLKEALEENEKDRVRLETTVFVKNPGELWILFRLRDVLISQKVYLQAMLDYMDQGGKSRGSALYTEKPESEITFDMFREFTCEREEMGKTPIQEIVLEGEKAVAFWRQPCPIPQDDDFFENVWRGYRENGNVF</sequence>
<dbReference type="InterPro" id="IPR003953">
    <property type="entry name" value="FAD-dep_OxRdtase_2_FAD-bd"/>
</dbReference>
<feature type="domain" description="FAD-dependent oxidoreductase 2 FAD-binding" evidence="4">
    <location>
        <begin position="18"/>
        <end position="261"/>
    </location>
</feature>
<dbReference type="Gene3D" id="3.50.50.60">
    <property type="entry name" value="FAD/NAD(P)-binding domain"/>
    <property type="match status" value="2"/>
</dbReference>
<evidence type="ECO:0000313" key="6">
    <source>
        <dbReference type="Proteomes" id="UP000823863"/>
    </source>
</evidence>
<reference evidence="5" key="2">
    <citation type="submission" date="2021-04" db="EMBL/GenBank/DDBJ databases">
        <authorList>
            <person name="Gilroy R."/>
        </authorList>
    </citation>
    <scope>NUCLEOTIDE SEQUENCE</scope>
    <source>
        <strain evidence="5">CHK198-12963</strain>
    </source>
</reference>
<keyword evidence="2" id="KW-0560">Oxidoreductase</keyword>